<protein>
    <submittedName>
        <fullName evidence="1">Uncharacterized protein</fullName>
    </submittedName>
</protein>
<dbReference type="VEuPathDB" id="HostDB:ENSMMUG00000054867"/>
<evidence type="ECO:0000313" key="2">
    <source>
        <dbReference type="Proteomes" id="UP000006718"/>
    </source>
</evidence>
<dbReference type="Bgee" id="ENSMMUG00000054867">
    <property type="expression patterns" value="Expressed in ileum and 20 other cell types or tissues"/>
</dbReference>
<dbReference type="AlphaFoldDB" id="A0A5F8ANI5"/>
<dbReference type="PANTHER" id="PTHR12138:SF133">
    <property type="entry name" value="SECRETED PROTEIN"/>
    <property type="match status" value="1"/>
</dbReference>
<reference evidence="1" key="4">
    <citation type="submission" date="2025-09" db="UniProtKB">
        <authorList>
            <consortium name="Ensembl"/>
        </authorList>
    </citation>
    <scope>IDENTIFICATION</scope>
    <source>
        <strain evidence="1">17573</strain>
    </source>
</reference>
<dbReference type="PRINTS" id="PR02045">
    <property type="entry name" value="F138DOMAIN"/>
</dbReference>
<evidence type="ECO:0000313" key="1">
    <source>
        <dbReference type="Ensembl" id="ENSMMUP00000078623.1"/>
    </source>
</evidence>
<accession>A0A5F8ANI5</accession>
<reference evidence="2" key="1">
    <citation type="journal article" date="2007" name="Science">
        <title>Evolutionary and biomedical insights from the rhesus macaque genome.</title>
        <authorList>
            <person name="Gibbs R.A."/>
            <person name="Rogers J."/>
            <person name="Katze M.G."/>
            <person name="Bumgarner R."/>
            <person name="Weinstock G.M."/>
            <person name="Mardis E.R."/>
            <person name="Remington K.A."/>
            <person name="Strausberg R.L."/>
            <person name="Venter J.C."/>
            <person name="Wilson R.K."/>
            <person name="Batzer M.A."/>
            <person name="Bustamante C.D."/>
            <person name="Eichler E.E."/>
            <person name="Hahn M.W."/>
            <person name="Hardison R.C."/>
            <person name="Makova K.D."/>
            <person name="Miller W."/>
            <person name="Milosavljevic A."/>
            <person name="Palermo R.E."/>
            <person name="Siepel A."/>
            <person name="Sikela J.M."/>
            <person name="Attaway T."/>
            <person name="Bell S."/>
            <person name="Bernard K.E."/>
            <person name="Buhay C.J."/>
            <person name="Chandrabose M.N."/>
            <person name="Dao M."/>
            <person name="Davis C."/>
            <person name="Delehaunty K.D."/>
            <person name="Ding Y."/>
            <person name="Dinh H.H."/>
            <person name="Dugan-Rocha S."/>
            <person name="Fulton L.A."/>
            <person name="Gabisi R.A."/>
            <person name="Garner T.T."/>
            <person name="Godfrey J."/>
            <person name="Hawes A.C."/>
            <person name="Hernandez J."/>
            <person name="Hines S."/>
            <person name="Holder M."/>
            <person name="Hume J."/>
            <person name="Jhangiani S.N."/>
            <person name="Joshi V."/>
            <person name="Khan Z.M."/>
            <person name="Kirkness E.F."/>
            <person name="Cree A."/>
            <person name="Fowler R.G."/>
            <person name="Lee S."/>
            <person name="Lewis L.R."/>
            <person name="Li Z."/>
            <person name="Liu Y.-S."/>
            <person name="Moore S.M."/>
            <person name="Muzny D."/>
            <person name="Nazareth L.V."/>
            <person name="Ngo D.N."/>
            <person name="Okwuonu G.O."/>
            <person name="Pai G."/>
            <person name="Parker D."/>
            <person name="Paul H.A."/>
            <person name="Pfannkoch C."/>
            <person name="Pohl C.S."/>
            <person name="Rogers Y.-H.C."/>
            <person name="Ruiz S.J."/>
            <person name="Sabo A."/>
            <person name="Santibanez J."/>
            <person name="Schneider B.W."/>
            <person name="Smith S.M."/>
            <person name="Sodergren E."/>
            <person name="Svatek A.F."/>
            <person name="Utterback T.R."/>
            <person name="Vattathil S."/>
            <person name="Warren W."/>
            <person name="White C.S."/>
            <person name="Chinwalla A.T."/>
            <person name="Feng Y."/>
            <person name="Halpern A.L."/>
            <person name="Hillier L.W."/>
            <person name="Huang X."/>
            <person name="Minx P."/>
            <person name="Nelson J.O."/>
            <person name="Pepin K.H."/>
            <person name="Qin X."/>
            <person name="Sutton G.G."/>
            <person name="Venter E."/>
            <person name="Walenz B.P."/>
            <person name="Wallis J.W."/>
            <person name="Worley K.C."/>
            <person name="Yang S.-P."/>
            <person name="Jones S.M."/>
            <person name="Marra M.A."/>
            <person name="Rocchi M."/>
            <person name="Schein J.E."/>
            <person name="Baertsch R."/>
            <person name="Clarke L."/>
            <person name="Csuros M."/>
            <person name="Glasscock J."/>
            <person name="Harris R.A."/>
            <person name="Havlak P."/>
            <person name="Jackson A.R."/>
            <person name="Jiang H."/>
            <person name="Liu Y."/>
            <person name="Messina D.N."/>
            <person name="Shen Y."/>
            <person name="Song H.X.-Z."/>
            <person name="Wylie T."/>
            <person name="Zhang L."/>
            <person name="Birney E."/>
            <person name="Han K."/>
            <person name="Konkel M.K."/>
            <person name="Lee J."/>
            <person name="Smit A.F.A."/>
            <person name="Ullmer B."/>
            <person name="Wang H."/>
            <person name="Xing J."/>
            <person name="Burhans R."/>
            <person name="Cheng Z."/>
            <person name="Karro J.E."/>
            <person name="Ma J."/>
            <person name="Raney B."/>
            <person name="She X."/>
            <person name="Cox M.J."/>
            <person name="Demuth J.P."/>
            <person name="Dumas L.J."/>
            <person name="Han S.-G."/>
            <person name="Hopkins J."/>
            <person name="Karimpour-Fard A."/>
            <person name="Kim Y.H."/>
            <person name="Pollack J.R."/>
            <person name="Vinar T."/>
            <person name="Addo-Quaye C."/>
            <person name="Degenhardt J."/>
            <person name="Denby A."/>
            <person name="Hubisz M.J."/>
            <person name="Indap A."/>
            <person name="Kosiol C."/>
            <person name="Lahn B.T."/>
            <person name="Lawson H.A."/>
            <person name="Marklein A."/>
            <person name="Nielsen R."/>
            <person name="Vallender E.J."/>
            <person name="Clark A.G."/>
            <person name="Ferguson B."/>
            <person name="Hernandez R.D."/>
            <person name="Hirani K."/>
            <person name="Kehrer-Sawatzki H."/>
            <person name="Kolb J."/>
            <person name="Patil S."/>
            <person name="Pu L.-L."/>
            <person name="Ren Y."/>
            <person name="Smith D.G."/>
            <person name="Wheeler D.A."/>
            <person name="Schenck I."/>
            <person name="Ball E.V."/>
            <person name="Chen R."/>
            <person name="Cooper D.N."/>
            <person name="Giardine B."/>
            <person name="Hsu F."/>
            <person name="Kent W.J."/>
            <person name="Lesk A."/>
            <person name="Nelson D.L."/>
            <person name="O'brien W.E."/>
            <person name="Pruefer K."/>
            <person name="Stenson P.D."/>
            <person name="Wallace J.C."/>
            <person name="Ke H."/>
            <person name="Liu X.-M."/>
            <person name="Wang P."/>
            <person name="Xiang A.P."/>
            <person name="Yang F."/>
            <person name="Barber G.P."/>
            <person name="Haussler D."/>
            <person name="Karolchik D."/>
            <person name="Kern A.D."/>
            <person name="Kuhn R.M."/>
            <person name="Smith K.E."/>
            <person name="Zwieg A.S."/>
        </authorList>
    </citation>
    <scope>NUCLEOTIDE SEQUENCE [LARGE SCALE GENOMIC DNA]</scope>
    <source>
        <strain evidence="2">17573</strain>
    </source>
</reference>
<dbReference type="Ensembl" id="ENSMMUT00000087629.1">
    <property type="protein sequence ID" value="ENSMMUP00000078623.1"/>
    <property type="gene ID" value="ENSMMUG00000054867.1"/>
</dbReference>
<reference evidence="1" key="3">
    <citation type="submission" date="2025-08" db="UniProtKB">
        <authorList>
            <consortium name="Ensembl"/>
        </authorList>
    </citation>
    <scope>IDENTIFICATION</scope>
    <source>
        <strain evidence="1">17573</strain>
    </source>
</reference>
<reference evidence="1" key="2">
    <citation type="submission" date="2019-01" db="EMBL/GenBank/DDBJ databases">
        <authorList>
            <person name="Graves T."/>
            <person name="Eichler E.E."/>
            <person name="Wilson R.K."/>
        </authorList>
    </citation>
    <scope>NUCLEOTIDE SEQUENCE [LARGE SCALE GENOMIC DNA]</scope>
    <source>
        <strain evidence="1">17573</strain>
    </source>
</reference>
<keyword evidence="2" id="KW-1185">Reference proteome</keyword>
<organism evidence="1 2">
    <name type="scientific">Macaca mulatta</name>
    <name type="common">Rhesus macaque</name>
    <dbReference type="NCBI Taxonomy" id="9544"/>
    <lineage>
        <taxon>Eukaryota</taxon>
        <taxon>Metazoa</taxon>
        <taxon>Chordata</taxon>
        <taxon>Craniata</taxon>
        <taxon>Vertebrata</taxon>
        <taxon>Euteleostomi</taxon>
        <taxon>Mammalia</taxon>
        <taxon>Eutheria</taxon>
        <taxon>Euarchontoglires</taxon>
        <taxon>Primates</taxon>
        <taxon>Haplorrhini</taxon>
        <taxon>Catarrhini</taxon>
        <taxon>Cercopithecidae</taxon>
        <taxon>Cercopithecinae</taxon>
        <taxon>Macaca</taxon>
    </lineage>
</organism>
<name>A0A5F8ANI5_MACMU</name>
<dbReference type="GeneTree" id="ENSGT01120000271815"/>
<dbReference type="Proteomes" id="UP000006718">
    <property type="component" value="Chromosome 13"/>
</dbReference>
<dbReference type="PANTHER" id="PTHR12138">
    <property type="entry name" value="PRIMATE-EXPANDED PROTEIN FAMILY"/>
    <property type="match status" value="1"/>
</dbReference>
<dbReference type="InParanoid" id="A0A5F8ANI5"/>
<sequence length="104" mass="11132">MLAHWNLRLPGLSDSPASASRVAGITGARHHARLIFVLLVKTGIHHVGQAGLELLTSGDLPASASQSAGITVVSHRAWPRSFSFSNHRGQFVDICLKARRTQSA</sequence>
<proteinExistence type="predicted"/>